<evidence type="ECO:0008006" key="3">
    <source>
        <dbReference type="Google" id="ProtNLM"/>
    </source>
</evidence>
<proteinExistence type="predicted"/>
<name>A6TKY2_ALKMQ</name>
<gene>
    <name evidence="1" type="ordered locus">Amet_0624</name>
</gene>
<dbReference type="RefSeq" id="WP_011971758.1">
    <property type="nucleotide sequence ID" value="NC_009633.1"/>
</dbReference>
<organism evidence="1 2">
    <name type="scientific">Alkaliphilus metalliredigens (strain QYMF)</name>
    <dbReference type="NCBI Taxonomy" id="293826"/>
    <lineage>
        <taxon>Bacteria</taxon>
        <taxon>Bacillati</taxon>
        <taxon>Bacillota</taxon>
        <taxon>Clostridia</taxon>
        <taxon>Peptostreptococcales</taxon>
        <taxon>Natronincolaceae</taxon>
        <taxon>Alkaliphilus</taxon>
    </lineage>
</organism>
<reference evidence="2" key="1">
    <citation type="journal article" date="2016" name="Genome Announc.">
        <title>Complete genome sequence of Alkaliphilus metalliredigens strain QYMF, an alkaliphilic and metal-reducing bacterium isolated from borax-contaminated leachate ponds.</title>
        <authorList>
            <person name="Hwang C."/>
            <person name="Copeland A."/>
            <person name="Lucas S."/>
            <person name="Lapidus A."/>
            <person name="Barry K."/>
            <person name="Detter J.C."/>
            <person name="Glavina Del Rio T."/>
            <person name="Hammon N."/>
            <person name="Israni S."/>
            <person name="Dalin E."/>
            <person name="Tice H."/>
            <person name="Pitluck S."/>
            <person name="Chertkov O."/>
            <person name="Brettin T."/>
            <person name="Bruce D."/>
            <person name="Han C."/>
            <person name="Schmutz J."/>
            <person name="Larimer F."/>
            <person name="Land M.L."/>
            <person name="Hauser L."/>
            <person name="Kyrpides N."/>
            <person name="Mikhailova N."/>
            <person name="Ye Q."/>
            <person name="Zhou J."/>
            <person name="Richardson P."/>
            <person name="Fields M.W."/>
        </authorList>
    </citation>
    <scope>NUCLEOTIDE SEQUENCE [LARGE SCALE GENOMIC DNA]</scope>
    <source>
        <strain evidence="2">QYMF</strain>
    </source>
</reference>
<accession>A6TKY2</accession>
<sequence>MRTFPVGNASFSDDGFVLVQEENGLGIIDLQEKYVIPPTIEGILLDGYVVDVYY</sequence>
<evidence type="ECO:0000313" key="1">
    <source>
        <dbReference type="EMBL" id="ABR46850.1"/>
    </source>
</evidence>
<evidence type="ECO:0000313" key="2">
    <source>
        <dbReference type="Proteomes" id="UP000001572"/>
    </source>
</evidence>
<dbReference type="HOGENOM" id="CLU_3039728_0_0_9"/>
<protein>
    <recommendedName>
        <fullName evidence="3">KWG Leptospira repeat protein</fullName>
    </recommendedName>
</protein>
<dbReference type="AlphaFoldDB" id="A6TKY2"/>
<dbReference type="EMBL" id="CP000724">
    <property type="protein sequence ID" value="ABR46850.1"/>
    <property type="molecule type" value="Genomic_DNA"/>
</dbReference>
<keyword evidence="2" id="KW-1185">Reference proteome</keyword>
<dbReference type="KEGG" id="amt:Amet_0624"/>
<dbReference type="Proteomes" id="UP000001572">
    <property type="component" value="Chromosome"/>
</dbReference>